<comment type="similarity">
    <text evidence="4">In the C-terminal section; belongs to the protein kinase superfamily. Ser/Thr protein kinase family.</text>
</comment>
<reference evidence="18" key="1">
    <citation type="journal article" date="2021" name="Front. Plant Sci.">
        <title>Chromosome-Scale Genome Assembly for Chinese Sour Jujube and Insights Into Its Genome Evolution and Domestication Signature.</title>
        <authorList>
            <person name="Shen L.-Y."/>
            <person name="Luo H."/>
            <person name="Wang X.-L."/>
            <person name="Wang X.-M."/>
            <person name="Qiu X.-J."/>
            <person name="Liu H."/>
            <person name="Zhou S.-S."/>
            <person name="Jia K.-H."/>
            <person name="Nie S."/>
            <person name="Bao Y.-T."/>
            <person name="Zhang R.-G."/>
            <person name="Yun Q.-Z."/>
            <person name="Chai Y.-H."/>
            <person name="Lu J.-Y."/>
            <person name="Li Y."/>
            <person name="Zhao S.-W."/>
            <person name="Mao J.-F."/>
            <person name="Jia S.-G."/>
            <person name="Mao Y.-M."/>
        </authorList>
    </citation>
    <scope>NUCLEOTIDE SEQUENCE</scope>
    <source>
        <strain evidence="18">AT0</strain>
        <tissue evidence="18">Leaf</tissue>
    </source>
</reference>
<dbReference type="InterPro" id="IPR017441">
    <property type="entry name" value="Protein_kinase_ATP_BS"/>
</dbReference>
<dbReference type="PROSITE" id="PS00108">
    <property type="entry name" value="PROTEIN_KINASE_ST"/>
    <property type="match status" value="1"/>
</dbReference>
<dbReference type="PANTHER" id="PTHR27007">
    <property type="match status" value="1"/>
</dbReference>
<dbReference type="Pfam" id="PF00069">
    <property type="entry name" value="Pkinase"/>
    <property type="match status" value="1"/>
</dbReference>
<keyword evidence="9 15" id="KW-0547">Nucleotide-binding</keyword>
<proteinExistence type="inferred from homology"/>
<dbReference type="PROSITE" id="PS50011">
    <property type="entry name" value="PROTEIN_KINASE_DOM"/>
    <property type="match status" value="1"/>
</dbReference>
<keyword evidence="11 15" id="KW-0067">ATP-binding</keyword>
<dbReference type="Pfam" id="PF00139">
    <property type="entry name" value="Lectin_legB"/>
    <property type="match status" value="1"/>
</dbReference>
<keyword evidence="12 16" id="KW-1133">Transmembrane helix</keyword>
<evidence type="ECO:0000256" key="4">
    <source>
        <dbReference type="ARBA" id="ARBA00010217"/>
    </source>
</evidence>
<evidence type="ECO:0000256" key="2">
    <source>
        <dbReference type="ARBA" id="ARBA00007606"/>
    </source>
</evidence>
<protein>
    <recommendedName>
        <fullName evidence="17">Protein kinase domain-containing protein</fullName>
    </recommendedName>
</protein>
<comment type="subcellular location">
    <subcellularLocation>
        <location evidence="1">Membrane</location>
        <topology evidence="1">Single-pass type I membrane protein</topology>
    </subcellularLocation>
</comment>
<evidence type="ECO:0000313" key="19">
    <source>
        <dbReference type="Proteomes" id="UP000813462"/>
    </source>
</evidence>
<dbReference type="InterPro" id="IPR013320">
    <property type="entry name" value="ConA-like_dom_sf"/>
</dbReference>
<evidence type="ECO:0000256" key="7">
    <source>
        <dbReference type="ARBA" id="ARBA00022729"/>
    </source>
</evidence>
<keyword evidence="8" id="KW-0430">Lectin</keyword>
<dbReference type="SMART" id="SM00220">
    <property type="entry name" value="S_TKc"/>
    <property type="match status" value="1"/>
</dbReference>
<feature type="binding site" evidence="15">
    <location>
        <position position="378"/>
    </location>
    <ligand>
        <name>ATP</name>
        <dbReference type="ChEBI" id="CHEBI:30616"/>
    </ligand>
</feature>
<keyword evidence="14" id="KW-0675">Receptor</keyword>
<feature type="domain" description="Protein kinase" evidence="17">
    <location>
        <begin position="349"/>
        <end position="625"/>
    </location>
</feature>
<evidence type="ECO:0000256" key="11">
    <source>
        <dbReference type="ARBA" id="ARBA00022840"/>
    </source>
</evidence>
<dbReference type="Gene3D" id="3.30.200.20">
    <property type="entry name" value="Phosphorylase Kinase, domain 1"/>
    <property type="match status" value="1"/>
</dbReference>
<keyword evidence="5" id="KW-0808">Transferase</keyword>
<dbReference type="SUPFAM" id="SSF56112">
    <property type="entry name" value="Protein kinase-like (PK-like)"/>
    <property type="match status" value="1"/>
</dbReference>
<evidence type="ECO:0000256" key="16">
    <source>
        <dbReference type="SAM" id="Phobius"/>
    </source>
</evidence>
<evidence type="ECO:0000256" key="8">
    <source>
        <dbReference type="ARBA" id="ARBA00022734"/>
    </source>
</evidence>
<evidence type="ECO:0000256" key="5">
    <source>
        <dbReference type="ARBA" id="ARBA00022679"/>
    </source>
</evidence>
<evidence type="ECO:0000256" key="13">
    <source>
        <dbReference type="ARBA" id="ARBA00023136"/>
    </source>
</evidence>
<evidence type="ECO:0000256" key="1">
    <source>
        <dbReference type="ARBA" id="ARBA00004479"/>
    </source>
</evidence>
<dbReference type="GO" id="GO:0016020">
    <property type="term" value="C:membrane"/>
    <property type="evidence" value="ECO:0007669"/>
    <property type="project" value="UniProtKB-SubCell"/>
</dbReference>
<dbReference type="PROSITE" id="PS00107">
    <property type="entry name" value="PROTEIN_KINASE_ATP"/>
    <property type="match status" value="1"/>
</dbReference>
<dbReference type="InterPro" id="IPR050528">
    <property type="entry name" value="L-type_Lectin-RKs"/>
</dbReference>
<evidence type="ECO:0000313" key="18">
    <source>
        <dbReference type="EMBL" id="KAH7523943.1"/>
    </source>
</evidence>
<dbReference type="InterPro" id="IPR000985">
    <property type="entry name" value="Lectin_LegA_CS"/>
</dbReference>
<dbReference type="GO" id="GO:0004672">
    <property type="term" value="F:protein kinase activity"/>
    <property type="evidence" value="ECO:0007669"/>
    <property type="project" value="InterPro"/>
</dbReference>
<comment type="similarity">
    <text evidence="2">Belongs to the leguminous lectin family.</text>
</comment>
<evidence type="ECO:0000256" key="10">
    <source>
        <dbReference type="ARBA" id="ARBA00022777"/>
    </source>
</evidence>
<evidence type="ECO:0000256" key="12">
    <source>
        <dbReference type="ARBA" id="ARBA00022989"/>
    </source>
</evidence>
<dbReference type="EMBL" id="JAEACU010000006">
    <property type="protein sequence ID" value="KAH7523943.1"/>
    <property type="molecule type" value="Genomic_DNA"/>
</dbReference>
<evidence type="ECO:0000256" key="15">
    <source>
        <dbReference type="PROSITE-ProRule" id="PRU10141"/>
    </source>
</evidence>
<keyword evidence="6 16" id="KW-0812">Transmembrane</keyword>
<accession>A0A978V7Q8</accession>
<dbReference type="Proteomes" id="UP000813462">
    <property type="component" value="Unassembled WGS sequence"/>
</dbReference>
<comment type="caution">
    <text evidence="18">The sequence shown here is derived from an EMBL/GenBank/DDBJ whole genome shotgun (WGS) entry which is preliminary data.</text>
</comment>
<dbReference type="GO" id="GO:0005524">
    <property type="term" value="F:ATP binding"/>
    <property type="evidence" value="ECO:0007669"/>
    <property type="project" value="UniProtKB-UniRule"/>
</dbReference>
<dbReference type="FunFam" id="1.10.510.10:FF:000522">
    <property type="entry name" value="L-type lectin-domain containing receptor kinase IX.1"/>
    <property type="match status" value="1"/>
</dbReference>
<feature type="transmembrane region" description="Helical" evidence="16">
    <location>
        <begin position="284"/>
        <end position="304"/>
    </location>
</feature>
<dbReference type="SUPFAM" id="SSF49899">
    <property type="entry name" value="Concanavalin A-like lectins/glucanases"/>
    <property type="match status" value="1"/>
</dbReference>
<gene>
    <name evidence="18" type="ORF">FEM48_Zijuj06G0065700</name>
</gene>
<name>A0A978V7Q8_ZIZJJ</name>
<dbReference type="InterPro" id="IPR011009">
    <property type="entry name" value="Kinase-like_dom_sf"/>
</dbReference>
<keyword evidence="10" id="KW-0418">Kinase</keyword>
<evidence type="ECO:0000256" key="14">
    <source>
        <dbReference type="ARBA" id="ARBA00023170"/>
    </source>
</evidence>
<evidence type="ECO:0000256" key="3">
    <source>
        <dbReference type="ARBA" id="ARBA00008536"/>
    </source>
</evidence>
<evidence type="ECO:0000259" key="17">
    <source>
        <dbReference type="PROSITE" id="PS50011"/>
    </source>
</evidence>
<comment type="similarity">
    <text evidence="3">In the N-terminal section; belongs to the leguminous lectin family.</text>
</comment>
<evidence type="ECO:0000256" key="9">
    <source>
        <dbReference type="ARBA" id="ARBA00022741"/>
    </source>
</evidence>
<dbReference type="InterPro" id="IPR008271">
    <property type="entry name" value="Ser/Thr_kinase_AS"/>
</dbReference>
<dbReference type="Gene3D" id="2.60.120.200">
    <property type="match status" value="1"/>
</dbReference>
<dbReference type="InterPro" id="IPR001220">
    <property type="entry name" value="Legume_lectin_dom"/>
</dbReference>
<dbReference type="InterPro" id="IPR000719">
    <property type="entry name" value="Prot_kinase_dom"/>
</dbReference>
<keyword evidence="7" id="KW-0732">Signal</keyword>
<dbReference type="GO" id="GO:0030246">
    <property type="term" value="F:carbohydrate binding"/>
    <property type="evidence" value="ECO:0007669"/>
    <property type="project" value="UniProtKB-KW"/>
</dbReference>
<sequence length="656" mass="73503">MYLNTPKNLCFGLLLGRLVIVVLFFFSLLPIVHSLNFSITYFEPKPTNIVYEGDAKSSSGVIQLNTVENCFLAGRATYSEPLHLWDSASGTLINFATRFSFSIVIHNSNHTDDGFAFFLAPVGYPIPPNSAGPYLGLLNDTTRFATSQNQIIMVEFDTCPNVRFPRVWDPPEQHVGININSISSVVKTSWDANSHSGQVADVYISYNATTKNLSASWTYREEEHPVSSSLSHIIDLKEVLPEWVTFGFSASTALYPENHIITSWEFSSNSDARKLGRKKGIKSYVISLIVVAAFFMILMFGMCISRSMMGKIKTNRIANIPLSVNTDLERGALPKRFSHRELVAATDGFANGRKLGQGGSGQVYKGTLSDIDRLVAVKRIVAGSDHSERIFINEVKIISRLIHKNLVHFIGWCHEKDEFLLVYEYMSNGSLDAHLFGNRRTLPWSIRYKIALGLASAIHYLHEDAEQCVLHRDIKSANVLLDADFSTKLGDFGVAKLVDPRLRTQMTGVVGTYGYLAPEYVNGGRASKESDMYSFGVVALEIACGRKTYQNGDYHAPLMRWMWELYLAGNIMEAADERLQMDFDSNEMERLMMVGLWCTCPNEKDRPKAGQVIKVLQLDMPMPELPHDMHDSIILPQQRIDSFQSPVTTSINSVGR</sequence>
<dbReference type="SMR" id="A0A978V7Q8"/>
<dbReference type="FunFam" id="3.30.200.20:FF:000015">
    <property type="entry name" value="Somatic embryogenesis receptor kinase 1"/>
    <property type="match status" value="1"/>
</dbReference>
<evidence type="ECO:0000256" key="6">
    <source>
        <dbReference type="ARBA" id="ARBA00022692"/>
    </source>
</evidence>
<dbReference type="Gene3D" id="1.10.510.10">
    <property type="entry name" value="Transferase(Phosphotransferase) domain 1"/>
    <property type="match status" value="1"/>
</dbReference>
<dbReference type="CDD" id="cd06899">
    <property type="entry name" value="lectin_legume_LecRK_Arcelin_ConA"/>
    <property type="match status" value="1"/>
</dbReference>
<organism evidence="18 19">
    <name type="scientific">Ziziphus jujuba var. spinosa</name>
    <dbReference type="NCBI Taxonomy" id="714518"/>
    <lineage>
        <taxon>Eukaryota</taxon>
        <taxon>Viridiplantae</taxon>
        <taxon>Streptophyta</taxon>
        <taxon>Embryophyta</taxon>
        <taxon>Tracheophyta</taxon>
        <taxon>Spermatophyta</taxon>
        <taxon>Magnoliopsida</taxon>
        <taxon>eudicotyledons</taxon>
        <taxon>Gunneridae</taxon>
        <taxon>Pentapetalae</taxon>
        <taxon>rosids</taxon>
        <taxon>fabids</taxon>
        <taxon>Rosales</taxon>
        <taxon>Rhamnaceae</taxon>
        <taxon>Paliureae</taxon>
        <taxon>Ziziphus</taxon>
    </lineage>
</organism>
<dbReference type="PROSITE" id="PS00308">
    <property type="entry name" value="LECTIN_LEGUME_ALPHA"/>
    <property type="match status" value="1"/>
</dbReference>
<keyword evidence="13 16" id="KW-0472">Membrane</keyword>
<dbReference type="AlphaFoldDB" id="A0A978V7Q8"/>